<dbReference type="InterPro" id="IPR050134">
    <property type="entry name" value="NAD-dep_sirtuin_deacylases"/>
</dbReference>
<dbReference type="InterPro" id="IPR003000">
    <property type="entry name" value="Sirtuin"/>
</dbReference>
<feature type="binding site" evidence="4 5">
    <location>
        <position position="132"/>
    </location>
    <ligand>
        <name>Zn(2+)</name>
        <dbReference type="ChEBI" id="CHEBI:29105"/>
    </ligand>
</feature>
<keyword evidence="4 5" id="KW-0862">Zinc</keyword>
<feature type="binding site" evidence="4 5">
    <location>
        <position position="135"/>
    </location>
    <ligand>
        <name>Zn(2+)</name>
        <dbReference type="ChEBI" id="CHEBI:29105"/>
    </ligand>
</feature>
<reference evidence="7 8" key="1">
    <citation type="journal article" date="2013" name="PLoS ONE">
        <title>Identification and characterization of three novel lipases belonging to families II and V from Anaerovibrio lipolyticus 5ST.</title>
        <authorList>
            <person name="Prive F."/>
            <person name="Kaderbhai N.N."/>
            <person name="Girdwood S."/>
            <person name="Worgan H.J."/>
            <person name="Pinloche E."/>
            <person name="Scollan N.D."/>
            <person name="Huws S.A."/>
            <person name="Newbold C.J."/>
        </authorList>
    </citation>
    <scope>NUCLEOTIDE SEQUENCE [LARGE SCALE GENOMIC DNA]</scope>
    <source>
        <strain evidence="7 8">5S</strain>
    </source>
</reference>
<organism evidence="7 8">
    <name type="scientific">Anaerovibrio lipolyticus</name>
    <dbReference type="NCBI Taxonomy" id="82374"/>
    <lineage>
        <taxon>Bacteria</taxon>
        <taxon>Bacillati</taxon>
        <taxon>Bacillota</taxon>
        <taxon>Negativicutes</taxon>
        <taxon>Selenomonadales</taxon>
        <taxon>Selenomonadaceae</taxon>
        <taxon>Anaerovibrio</taxon>
    </lineage>
</organism>
<dbReference type="Gene3D" id="3.40.50.1220">
    <property type="entry name" value="TPP-binding domain"/>
    <property type="match status" value="1"/>
</dbReference>
<dbReference type="InterPro" id="IPR026590">
    <property type="entry name" value="Ssirtuin_cat_dom"/>
</dbReference>
<accession>A0A0B2JZ17</accession>
<dbReference type="PROSITE" id="PS50305">
    <property type="entry name" value="SIRTUIN"/>
    <property type="match status" value="1"/>
</dbReference>
<dbReference type="GO" id="GO:0017136">
    <property type="term" value="F:histone deacetylase activity, NAD-dependent"/>
    <property type="evidence" value="ECO:0007669"/>
    <property type="project" value="TreeGrafter"/>
</dbReference>
<feature type="active site" description="Proton acceptor" evidence="4 5">
    <location>
        <position position="124"/>
    </location>
</feature>
<dbReference type="EMBL" id="JSCE01000169">
    <property type="protein sequence ID" value="KHM51846.1"/>
    <property type="molecule type" value="Genomic_DNA"/>
</dbReference>
<feature type="binding site" evidence="4">
    <location>
        <position position="109"/>
    </location>
    <ligand>
        <name>NAD(+)</name>
        <dbReference type="ChEBI" id="CHEBI:57540"/>
    </ligand>
</feature>
<dbReference type="InterPro" id="IPR029035">
    <property type="entry name" value="DHS-like_NAD/FAD-binding_dom"/>
</dbReference>
<feature type="binding site" evidence="4 5">
    <location>
        <position position="153"/>
    </location>
    <ligand>
        <name>Zn(2+)</name>
        <dbReference type="ChEBI" id="CHEBI:29105"/>
    </ligand>
</feature>
<dbReference type="InterPro" id="IPR028628">
    <property type="entry name" value="Sirtuin_class_U"/>
</dbReference>
<dbReference type="RefSeq" id="WP_039209081.1">
    <property type="nucleotide sequence ID" value="NZ_JSCE01000169.1"/>
</dbReference>
<feature type="binding site" evidence="4">
    <location>
        <position position="106"/>
    </location>
    <ligand>
        <name>NAD(+)</name>
        <dbReference type="ChEBI" id="CHEBI:57540"/>
    </ligand>
</feature>
<feature type="binding site" evidence="4">
    <location>
        <position position="195"/>
    </location>
    <ligand>
        <name>NAD(+)</name>
        <dbReference type="ChEBI" id="CHEBI:57540"/>
    </ligand>
</feature>
<dbReference type="EC" id="2.3.1.286" evidence="4"/>
<dbReference type="PANTHER" id="PTHR11085:SF4">
    <property type="entry name" value="NAD-DEPENDENT PROTEIN DEACYLASE"/>
    <property type="match status" value="1"/>
</dbReference>
<keyword evidence="3 4" id="KW-0520">NAD</keyword>
<keyword evidence="2 4" id="KW-0808">Transferase</keyword>
<dbReference type="Proteomes" id="UP000030993">
    <property type="component" value="Unassembled WGS sequence"/>
</dbReference>
<comment type="subcellular location">
    <subcellularLocation>
        <location evidence="4">Cytoplasm</location>
    </subcellularLocation>
</comment>
<dbReference type="NCBIfam" id="NF001752">
    <property type="entry name" value="PRK00481.1-1"/>
    <property type="match status" value="1"/>
</dbReference>
<evidence type="ECO:0000313" key="7">
    <source>
        <dbReference type="EMBL" id="KHM51846.1"/>
    </source>
</evidence>
<gene>
    <name evidence="4" type="primary">cobB</name>
    <name evidence="7" type="ORF">NZ47_08275</name>
</gene>
<dbReference type="NCBIfam" id="NF001753">
    <property type="entry name" value="PRK00481.1-3"/>
    <property type="match status" value="1"/>
</dbReference>
<evidence type="ECO:0000259" key="6">
    <source>
        <dbReference type="PROSITE" id="PS50305"/>
    </source>
</evidence>
<keyword evidence="8" id="KW-1185">Reference proteome</keyword>
<evidence type="ECO:0000256" key="2">
    <source>
        <dbReference type="ARBA" id="ARBA00022679"/>
    </source>
</evidence>
<feature type="binding site" evidence="4">
    <location>
        <position position="124"/>
    </location>
    <ligand>
        <name>NAD(+)</name>
        <dbReference type="ChEBI" id="CHEBI:57540"/>
    </ligand>
</feature>
<dbReference type="eggNOG" id="COG0846">
    <property type="taxonomic scope" value="Bacteria"/>
</dbReference>
<evidence type="ECO:0000256" key="4">
    <source>
        <dbReference type="HAMAP-Rule" id="MF_01968"/>
    </source>
</evidence>
<dbReference type="PANTHER" id="PTHR11085">
    <property type="entry name" value="NAD-DEPENDENT PROTEIN DEACYLASE SIRTUIN-5, MITOCHONDRIAL-RELATED"/>
    <property type="match status" value="1"/>
</dbReference>
<evidence type="ECO:0000313" key="8">
    <source>
        <dbReference type="Proteomes" id="UP000030993"/>
    </source>
</evidence>
<feature type="binding site" evidence="4">
    <location>
        <position position="235"/>
    </location>
    <ligand>
        <name>NAD(+)</name>
        <dbReference type="ChEBI" id="CHEBI:57540"/>
    </ligand>
</feature>
<feature type="binding site" evidence="4">
    <location>
        <position position="109"/>
    </location>
    <ligand>
        <name>nicotinamide</name>
        <dbReference type="ChEBI" id="CHEBI:17154"/>
    </ligand>
</feature>
<comment type="caution">
    <text evidence="4">Lacks conserved residue(s) required for the propagation of feature annotation.</text>
</comment>
<comment type="caution">
    <text evidence="7">The sequence shown here is derived from an EMBL/GenBank/DDBJ whole genome shotgun (WGS) entry which is preliminary data.</text>
</comment>
<feature type="binding site" evidence="4">
    <location>
        <position position="194"/>
    </location>
    <ligand>
        <name>NAD(+)</name>
        <dbReference type="ChEBI" id="CHEBI:57540"/>
    </ligand>
</feature>
<evidence type="ECO:0000256" key="5">
    <source>
        <dbReference type="PROSITE-ProRule" id="PRU00236"/>
    </source>
</evidence>
<dbReference type="GO" id="GO:0005737">
    <property type="term" value="C:cytoplasm"/>
    <property type="evidence" value="ECO:0007669"/>
    <property type="project" value="UniProtKB-SubCell"/>
</dbReference>
<feature type="binding site" evidence="4">
    <location>
        <position position="29"/>
    </location>
    <ligand>
        <name>NAD(+)</name>
        <dbReference type="ChEBI" id="CHEBI:57540"/>
    </ligand>
</feature>
<feature type="binding site" evidence="4">
    <location>
        <position position="25"/>
    </location>
    <ligand>
        <name>NAD(+)</name>
        <dbReference type="ChEBI" id="CHEBI:57540"/>
    </ligand>
</feature>
<dbReference type="SUPFAM" id="SSF52467">
    <property type="entry name" value="DHS-like NAD/FAD-binding domain"/>
    <property type="match status" value="1"/>
</dbReference>
<feature type="binding site" evidence="4">
    <location>
        <position position="217"/>
    </location>
    <ligand>
        <name>NAD(+)</name>
        <dbReference type="ChEBI" id="CHEBI:57540"/>
    </ligand>
</feature>
<feature type="binding site" evidence="4">
    <location>
        <position position="36"/>
    </location>
    <ligand>
        <name>NAD(+)</name>
        <dbReference type="ChEBI" id="CHEBI:57540"/>
    </ligand>
</feature>
<protein>
    <recommendedName>
        <fullName evidence="4">NAD-dependent protein deacetylase</fullName>
        <ecNumber evidence="4">2.3.1.286</ecNumber>
    </recommendedName>
    <alternativeName>
        <fullName evidence="4">Regulatory protein SIR2 homolog</fullName>
    </alternativeName>
</protein>
<feature type="domain" description="Deacetylase sirtuin-type" evidence="6">
    <location>
        <begin position="1"/>
        <end position="244"/>
    </location>
</feature>
<dbReference type="STRING" id="82374.NZ47_08275"/>
<feature type="binding site" evidence="4">
    <location>
        <position position="36"/>
    </location>
    <ligand>
        <name>nicotinamide</name>
        <dbReference type="ChEBI" id="CHEBI:17154"/>
    </ligand>
</feature>
<dbReference type="GO" id="GO:0070403">
    <property type="term" value="F:NAD+ binding"/>
    <property type="evidence" value="ECO:0007669"/>
    <property type="project" value="UniProtKB-UniRule"/>
</dbReference>
<evidence type="ECO:0000256" key="1">
    <source>
        <dbReference type="ARBA" id="ARBA00022490"/>
    </source>
</evidence>
<comment type="cofactor">
    <cofactor evidence="4">
        <name>Zn(2+)</name>
        <dbReference type="ChEBI" id="CHEBI:29105"/>
    </cofactor>
    <text evidence="4">Binds 1 zinc ion per subunit.</text>
</comment>
<feature type="binding site" evidence="4">
    <location>
        <position position="108"/>
    </location>
    <ligand>
        <name>NAD(+)</name>
        <dbReference type="ChEBI" id="CHEBI:57540"/>
    </ligand>
</feature>
<feature type="binding site" evidence="4">
    <location>
        <position position="108"/>
    </location>
    <ligand>
        <name>nicotinamide</name>
        <dbReference type="ChEBI" id="CHEBI:17154"/>
    </ligand>
</feature>
<dbReference type="AlphaFoldDB" id="A0A0B2JZ17"/>
<dbReference type="HAMAP" id="MF_01968">
    <property type="entry name" value="Sirtuin_ClassU"/>
    <property type="match status" value="1"/>
</dbReference>
<dbReference type="Gene3D" id="3.30.1600.10">
    <property type="entry name" value="SIR2/SIRT2 'Small Domain"/>
    <property type="match status" value="1"/>
</dbReference>
<feature type="binding site" evidence="4">
    <location>
        <position position="37"/>
    </location>
    <ligand>
        <name>NAD(+)</name>
        <dbReference type="ChEBI" id="CHEBI:57540"/>
    </ligand>
</feature>
<proteinExistence type="inferred from homology"/>
<keyword evidence="1 4" id="KW-0963">Cytoplasm</keyword>
<dbReference type="GO" id="GO:0008270">
    <property type="term" value="F:zinc ion binding"/>
    <property type="evidence" value="ECO:0007669"/>
    <property type="project" value="UniProtKB-UniRule"/>
</dbReference>
<comment type="function">
    <text evidence="4">NAD-dependent protein deacetylase which modulates the activities of several enzymes which are inactive in their acetylated form.</text>
</comment>
<keyword evidence="4 5" id="KW-0479">Metal-binding</keyword>
<dbReference type="Pfam" id="PF02146">
    <property type="entry name" value="SIR2"/>
    <property type="match status" value="1"/>
</dbReference>
<dbReference type="InterPro" id="IPR026591">
    <property type="entry name" value="Sirtuin_cat_small_dom_sf"/>
</dbReference>
<comment type="catalytic activity">
    <reaction evidence="4">
        <text>N(6)-acetyl-L-lysyl-[protein] + NAD(+) + H2O = 2''-O-acetyl-ADP-D-ribose + nicotinamide + L-lysyl-[protein]</text>
        <dbReference type="Rhea" id="RHEA:43636"/>
        <dbReference type="Rhea" id="RHEA-COMP:9752"/>
        <dbReference type="Rhea" id="RHEA-COMP:10731"/>
        <dbReference type="ChEBI" id="CHEBI:15377"/>
        <dbReference type="ChEBI" id="CHEBI:17154"/>
        <dbReference type="ChEBI" id="CHEBI:29969"/>
        <dbReference type="ChEBI" id="CHEBI:57540"/>
        <dbReference type="ChEBI" id="CHEBI:61930"/>
        <dbReference type="ChEBI" id="CHEBI:83767"/>
        <dbReference type="EC" id="2.3.1.286"/>
    </reaction>
</comment>
<comment type="similarity">
    <text evidence="4">Belongs to the sirtuin family. Class U subfamily.</text>
</comment>
<feature type="binding site" evidence="4 5">
    <location>
        <position position="156"/>
    </location>
    <ligand>
        <name>Zn(2+)</name>
        <dbReference type="ChEBI" id="CHEBI:29105"/>
    </ligand>
</feature>
<name>A0A0B2JZ17_9FIRM</name>
<sequence length="244" mass="27084">MGAVEIKKLKEIIDKSRSMVFLGGAGISTESGIPDFRSAKGLYNRKLKQKFTPEEMVSHTFLEDHPKEFFDYYKKNLIYLDAKPNNAHKALAKLEEMGKLKAVVTQNIDGLHQMAGSKRVIELHGSVHRNFCVKCHATYDAEFVVNSEGIPTCSKCGGMVRPDVVLYEEALNRQDIIDAEEAITKADTMIVGGTSLMVYPAASLVRYFRGMNLIVINKTATPADEWCDLVIHDAAGKVLKACVE</sequence>
<evidence type="ECO:0000256" key="3">
    <source>
        <dbReference type="ARBA" id="ARBA00023027"/>
    </source>
</evidence>